<dbReference type="InterPro" id="IPR046773">
    <property type="entry name" value="DOCKER_Lobe_C"/>
</dbReference>
<dbReference type="InterPro" id="IPR026791">
    <property type="entry name" value="DOCK"/>
</dbReference>
<dbReference type="EMBL" id="CADEPM010000002">
    <property type="protein sequence ID" value="CAB3399746.1"/>
    <property type="molecule type" value="Genomic_DNA"/>
</dbReference>
<dbReference type="InterPro" id="IPR046770">
    <property type="entry name" value="DOCKER_Lobe_B"/>
</dbReference>
<dbReference type="Pfam" id="PF06920">
    <property type="entry name" value="DHR-2_Lobe_A"/>
    <property type="match status" value="1"/>
</dbReference>
<dbReference type="GO" id="GO:0007264">
    <property type="term" value="P:small GTPase-mediated signal transduction"/>
    <property type="evidence" value="ECO:0007669"/>
    <property type="project" value="InterPro"/>
</dbReference>
<keyword evidence="1" id="KW-0597">Phosphoprotein</keyword>
<gene>
    <name evidence="7" type="ORF">CBOVIS_LOCUS2820</name>
</gene>
<dbReference type="Pfam" id="PF20421">
    <property type="entry name" value="DHR-2_Lobe_C"/>
    <property type="match status" value="1"/>
</dbReference>
<evidence type="ECO:0000256" key="2">
    <source>
        <dbReference type="ARBA" id="ARBA00022658"/>
    </source>
</evidence>
<dbReference type="PROSITE" id="PS51651">
    <property type="entry name" value="DOCKER"/>
    <property type="match status" value="1"/>
</dbReference>
<evidence type="ECO:0000313" key="7">
    <source>
        <dbReference type="EMBL" id="CAB3399746.1"/>
    </source>
</evidence>
<dbReference type="InterPro" id="IPR021816">
    <property type="entry name" value="DOCK_C/D_N"/>
</dbReference>
<dbReference type="Pfam" id="PF20422">
    <property type="entry name" value="DHR-2_Lobe_B"/>
    <property type="match status" value="1"/>
</dbReference>
<accession>A0A8S1EHV8</accession>
<feature type="region of interest" description="Disordered" evidence="4">
    <location>
        <begin position="1298"/>
        <end position="1320"/>
    </location>
</feature>
<dbReference type="OrthoDB" id="47328at2759"/>
<dbReference type="Gene3D" id="2.60.40.150">
    <property type="entry name" value="C2 domain"/>
    <property type="match status" value="1"/>
</dbReference>
<name>A0A8S1EHV8_9PELO</name>
<dbReference type="InterPro" id="IPR043161">
    <property type="entry name" value="DOCK_C_lobe_A"/>
</dbReference>
<comment type="similarity">
    <text evidence="3">Belongs to the DOCK family.</text>
</comment>
<dbReference type="Gene3D" id="1.25.40.410">
    <property type="match status" value="1"/>
</dbReference>
<organism evidence="7 8">
    <name type="scientific">Caenorhabditis bovis</name>
    <dbReference type="NCBI Taxonomy" id="2654633"/>
    <lineage>
        <taxon>Eukaryota</taxon>
        <taxon>Metazoa</taxon>
        <taxon>Ecdysozoa</taxon>
        <taxon>Nematoda</taxon>
        <taxon>Chromadorea</taxon>
        <taxon>Rhabditida</taxon>
        <taxon>Rhabditina</taxon>
        <taxon>Rhabditomorpha</taxon>
        <taxon>Rhabditoidea</taxon>
        <taxon>Rhabditidae</taxon>
        <taxon>Peloderinae</taxon>
        <taxon>Caenorhabditis</taxon>
    </lineage>
</organism>
<keyword evidence="8" id="KW-1185">Reference proteome</keyword>
<dbReference type="InterPro" id="IPR027007">
    <property type="entry name" value="C2_DOCK-type_domain"/>
</dbReference>
<dbReference type="GO" id="GO:0005085">
    <property type="term" value="F:guanyl-nucleotide exchange factor activity"/>
    <property type="evidence" value="ECO:0007669"/>
    <property type="project" value="UniProtKB-KW"/>
</dbReference>
<dbReference type="SUPFAM" id="SSF48371">
    <property type="entry name" value="ARM repeat"/>
    <property type="match status" value="1"/>
</dbReference>
<dbReference type="PROSITE" id="PS51650">
    <property type="entry name" value="C2_DOCK"/>
    <property type="match status" value="1"/>
</dbReference>
<proteinExistence type="inferred from homology"/>
<reference evidence="7 8" key="1">
    <citation type="submission" date="2020-04" db="EMBL/GenBank/DDBJ databases">
        <authorList>
            <person name="Laetsch R D."/>
            <person name="Stevens L."/>
            <person name="Kumar S."/>
            <person name="Blaxter L. M."/>
        </authorList>
    </citation>
    <scope>NUCLEOTIDE SEQUENCE [LARGE SCALE GENOMIC DNA]</scope>
</reference>
<comment type="caution">
    <text evidence="7">The sequence shown here is derived from an EMBL/GenBank/DDBJ whole genome shotgun (WGS) entry which is preliminary data.</text>
</comment>
<dbReference type="InterPro" id="IPR035892">
    <property type="entry name" value="C2_domain_sf"/>
</dbReference>
<protein>
    <submittedName>
        <fullName evidence="7">Uncharacterized protein</fullName>
    </submittedName>
</protein>
<evidence type="ECO:0000259" key="5">
    <source>
        <dbReference type="PROSITE" id="PS51650"/>
    </source>
</evidence>
<dbReference type="InterPro" id="IPR016024">
    <property type="entry name" value="ARM-type_fold"/>
</dbReference>
<evidence type="ECO:0000259" key="6">
    <source>
        <dbReference type="PROSITE" id="PS51651"/>
    </source>
</evidence>
<evidence type="ECO:0000313" key="8">
    <source>
        <dbReference type="Proteomes" id="UP000494206"/>
    </source>
</evidence>
<evidence type="ECO:0000256" key="3">
    <source>
        <dbReference type="PROSITE-ProRule" id="PRU00983"/>
    </source>
</evidence>
<dbReference type="Gene3D" id="1.20.58.740">
    <property type="match status" value="1"/>
</dbReference>
<dbReference type="SMART" id="SM00239">
    <property type="entry name" value="C2"/>
    <property type="match status" value="1"/>
</dbReference>
<keyword evidence="2" id="KW-0344">Guanine-nucleotide releasing factor</keyword>
<dbReference type="Pfam" id="PF14429">
    <property type="entry name" value="DOCK-C2"/>
    <property type="match status" value="1"/>
</dbReference>
<feature type="domain" description="C2 DOCK-type" evidence="5">
    <location>
        <begin position="594"/>
        <end position="760"/>
    </location>
</feature>
<dbReference type="InterPro" id="IPR027357">
    <property type="entry name" value="DOCKER_dom"/>
</dbReference>
<evidence type="ECO:0000256" key="4">
    <source>
        <dbReference type="SAM" id="MobiDB-lite"/>
    </source>
</evidence>
<sequence length="2023" mass="231069">MSMRSTDNTKRAFVKKRCKVTASEIRRHVVSGLLPIHKLNDAENGFDMDLSIVSKVSYTEPVSPIDIESILEQRKTCLLYSISSPKTSKPIFEYVADDVEIKTVRQDRFTEHNYTTFQNIENHVRDICSFYCDDFSLVNRKHAQYSTEDIKLRWDLEKLTALRHLRPQVFNSGLKIMDRVPSTISLEGCTYDAFEAAKQGDEKYYISMLKTSSIDKNSLLNSLLAKNRVKHIMNCVSNDNKDTQLEKRAIPHLPEEEERPRLFVKVEKINVEPFFEPLFVSMAIYDIRQKMKVTESVHFSIVDNDKLDMLGKHQPKYVNSNLQALFNVSGPVIDMFLVIKIEKVLQQSDVFDGSEPYTGTREEKNVEKLKSSAEDFCQRLGAYRTPLGYQIVDIQKIFNANVQPTNYGDRKTDPMITSACTMNSGVTLFTNGQIPEDRCSITSADRSSIVSMGSTLRRFGSGTSAATVLSRVRTPLSKRKFNFKSEQLHDFKPEIPDCLDNMPSCSLKFTTFFRQENDKLSEEDIYRLCSDVRRTNGKVSKKMFNLDMELTVAGANKSKEYLNHGSTTTLNSDSLIHDAQEISKSRVSLYKSYKNIMYVYPKNINLSNRTGNARNIMIKIELMDAKENPQANIFEKGAFGNNDLKTSECTSVIYHNRNPNFTDEIKLELPCDLDDGHHLLFSVYHISCKDGNSDSTEVPVGYSWIPLYRNGKIKSGDFQLPVCGQKPPVPYGYLDSSNALPSLKWIDNHRPIFNVTLKVISSVHAQDDHLVEFFTNVASLSSNNPKNPPVNEATLIHSIENLLKAAPDRLIAFIHFIMSRLLFLIANPPYSDEVSAKAFECIGHLVKLFSRMLDSDVDAHSRSMLLASFIKYRKLASQESKPHSSLRPVELKSTPTESNMLNSMIEHVERSSHGSVNTTITNVRLNETLIEIWLKAKGTAREISIVHAWFFLETLLKACTEYLTMTGRMFSSRKIRFGENFLKNVETLCAMLTQEIINRSTTDFEEARSVSNALAYFLRDCFSIIDRSFVMRRIHNYLMAFSENMKRSTTNNELLAIKLDFIRIIATYEHYLVINILNEVENESSTTATPPKSSLGSKSTKIGPVNWNLTDASRSTHYLSGQVLTDLQDSINSGNVALCAKAIETIKELLQSHELDNRISESDSSAQVAHIYKPLVIIVLDNIECFHSGSVRNSSDGSSNLSFLEATMKHDVMCAISGRLRNSPDPSLSKLQLDAPMTKTLLCAMFWVLKRVSTTDLKNWIVSLSEEYMLKLLHVLYYTMTTFEIKEEVATRKISMQQHSLERHDEEPPAAGVKWRETKSTETCDSRPETAILEDNASNDAILSCEIFLCVVEIIETIIQTTTDPKNAQALHLLPMMFPIIMHGLSCNVSDQVLEILFAAQQSFFAKFPSLILEQKPEFCAELSQQILRHCSSTKIDNVRIMATVSLYHFMRENFKLYKNLTRARTFLSTALSTLLSGSCDVNISVNDEYMCKSLEIANQLAFEDDTFDEASKKKLIEQMKELTANLQKIMLSTVRMREHVNDYEMTIDLMNQLVEGYSNNPDLRITWLLNMAERHEKQRNLCEAAHSYLQACALVFEYIDQRNQNLRFQSYGASTFLEITPNVVKESKVNFSSVKNSEVENHIQSYHFTETGLLKILEKTFSLLEKAQLFELLFPFSKILLNYCHAAKSYSRASYIHKRLSHAADQIKETSEFHEHQADAWVSPLPGTDKRCFGTFFRVAFYGKLFKELRDQEFVYKESAFSKLNEISNRLETFYTGMFGEGNVIVLKDSRPVDVSQLNPEKAYIQITFVDVYLSIDEKMERSTYFDRRNNVNRFFFETPYTMEGRAQGDLSSQYKKRTILTTENSFPYIKTRLRVINREVVNFSPIEVAIEDIERKTRELAAAIQHKNPKMLSMLVQGSIGTTVNQGPLEIANVFLANAMTDEHGKPMDRLQNKLRLSFRHLQYQASEAIQLLRQLIAEDQKEYQENVENNFNSFVTHLKPILTREKGEVSFAEFGKPTVV</sequence>
<dbReference type="InterPro" id="IPR000008">
    <property type="entry name" value="C2_dom"/>
</dbReference>
<feature type="domain" description="DOCKER" evidence="6">
    <location>
        <begin position="1556"/>
        <end position="2010"/>
    </location>
</feature>
<dbReference type="InterPro" id="IPR046769">
    <property type="entry name" value="DOCKER_Lobe_A"/>
</dbReference>
<dbReference type="PANTHER" id="PTHR23317">
    <property type="entry name" value="DEDICATOR OF CYTOKINESIS DOCK"/>
    <property type="match status" value="1"/>
</dbReference>
<dbReference type="Proteomes" id="UP000494206">
    <property type="component" value="Unassembled WGS sequence"/>
</dbReference>
<dbReference type="PANTHER" id="PTHR23317:SF76">
    <property type="entry name" value="LD20667P"/>
    <property type="match status" value="1"/>
</dbReference>
<evidence type="ECO:0000256" key="1">
    <source>
        <dbReference type="ARBA" id="ARBA00022553"/>
    </source>
</evidence>
<dbReference type="Pfam" id="PF11878">
    <property type="entry name" value="DOCK_C-D_N"/>
    <property type="match status" value="1"/>
</dbReference>
<dbReference type="InterPro" id="IPR043162">
    <property type="entry name" value="DOCK_C_lobe_C"/>
</dbReference>